<evidence type="ECO:0000259" key="2">
    <source>
        <dbReference type="Pfam" id="PF19051"/>
    </source>
</evidence>
<dbReference type="Gene3D" id="3.40.50.720">
    <property type="entry name" value="NAD(P)-binding Rossmann-like Domain"/>
    <property type="match status" value="1"/>
</dbReference>
<dbReference type="Pfam" id="PF19051">
    <property type="entry name" value="GFO_IDH_MocA_C2"/>
    <property type="match status" value="1"/>
</dbReference>
<dbReference type="Pfam" id="PF01408">
    <property type="entry name" value="GFO_IDH_MocA"/>
    <property type="match status" value="1"/>
</dbReference>
<dbReference type="SUPFAM" id="SSF51735">
    <property type="entry name" value="NAD(P)-binding Rossmann-fold domains"/>
    <property type="match status" value="1"/>
</dbReference>
<dbReference type="PANTHER" id="PTHR43818">
    <property type="entry name" value="BCDNA.GH03377"/>
    <property type="match status" value="1"/>
</dbReference>
<dbReference type="InterPro" id="IPR036291">
    <property type="entry name" value="NAD(P)-bd_dom_sf"/>
</dbReference>
<dbReference type="AlphaFoldDB" id="A0A1U7CV40"/>
<reference evidence="4" key="1">
    <citation type="submission" date="2016-12" db="EMBL/GenBank/DDBJ databases">
        <title>Comparative genomics of four Isosphaeraceae planctomycetes: a common pool of plasmids and glycoside hydrolase genes.</title>
        <authorList>
            <person name="Ivanova A."/>
        </authorList>
    </citation>
    <scope>NUCLEOTIDE SEQUENCE [LARGE SCALE GENOMIC DNA]</scope>
    <source>
        <strain evidence="4">PX4</strain>
    </source>
</reference>
<keyword evidence="4" id="KW-1185">Reference proteome</keyword>
<feature type="domain" description="Gfo/Idh/MocA-like oxidoreductase bacterial type C-terminal" evidence="2">
    <location>
        <begin position="215"/>
        <end position="430"/>
    </location>
</feature>
<dbReference type="InterPro" id="IPR050463">
    <property type="entry name" value="Gfo/Idh/MocA_oxidrdct_glycsds"/>
</dbReference>
<protein>
    <recommendedName>
        <fullName evidence="5">Inositol 2-dehydrogenase</fullName>
    </recommendedName>
</protein>
<organism evidence="3 4">
    <name type="scientific">Paludisphaera borealis</name>
    <dbReference type="NCBI Taxonomy" id="1387353"/>
    <lineage>
        <taxon>Bacteria</taxon>
        <taxon>Pseudomonadati</taxon>
        <taxon>Planctomycetota</taxon>
        <taxon>Planctomycetia</taxon>
        <taxon>Isosphaerales</taxon>
        <taxon>Isosphaeraceae</taxon>
        <taxon>Paludisphaera</taxon>
    </lineage>
</organism>
<name>A0A1U7CV40_9BACT</name>
<evidence type="ECO:0008006" key="5">
    <source>
        <dbReference type="Google" id="ProtNLM"/>
    </source>
</evidence>
<proteinExistence type="predicted"/>
<evidence type="ECO:0000313" key="4">
    <source>
        <dbReference type="Proteomes" id="UP000186309"/>
    </source>
</evidence>
<evidence type="ECO:0000313" key="3">
    <source>
        <dbReference type="EMBL" id="APW62766.1"/>
    </source>
</evidence>
<sequence>MGSDAKTPRREFLRRTGAAAAAGMAFPTIVTGRALGGTGTAAASERIRLGFIGVGNQGTNNLKDFLKLKDAEVVAVCDVDKDRLAKAAKLAEQGGRKVAALGDYRRLLDDKTIDAVVVTTPDHWHALATTDACVAGKDVYCEKPLSLTVSEGRTMVDVARDAKRIVQTGSQQRSDDKFRLACELVRSGRLGKIKQVKIHLPKVNFDGPAMPDGSPPPELDYNTWLGPAPDRPYNAKHVHYLFRFFWDYSGGQMTNFGAHHLDIAQWGLGRDDSGPVAIEARATFNKDGWFEVSETSHIVYTYDDGIKILCSQGTDGGPNVLFEGEKGSIAVSRGKISSTPDEILKEPLAKGDVHLYVSKDHHQNWLDCIKSRELPICDVAIGHRSATVCHLGNIAIRTGRKLVWDPAAETIVGDPEAAKMLSRPYRAPWRLPESPSAKAGAPARA</sequence>
<dbReference type="InterPro" id="IPR043906">
    <property type="entry name" value="Gfo/Idh/MocA_OxRdtase_bact_C"/>
</dbReference>
<feature type="domain" description="Gfo/Idh/MocA-like oxidoreductase N-terminal" evidence="1">
    <location>
        <begin position="47"/>
        <end position="169"/>
    </location>
</feature>
<dbReference type="OrthoDB" id="9788246at2"/>
<dbReference type="KEGG" id="pbor:BSF38_04319"/>
<dbReference type="Proteomes" id="UP000186309">
    <property type="component" value="Chromosome"/>
</dbReference>
<dbReference type="PROSITE" id="PS51318">
    <property type="entry name" value="TAT"/>
    <property type="match status" value="1"/>
</dbReference>
<dbReference type="PANTHER" id="PTHR43818:SF5">
    <property type="entry name" value="OXIDOREDUCTASE FAMILY PROTEIN"/>
    <property type="match status" value="1"/>
</dbReference>
<dbReference type="STRING" id="1387353.BSF38_04319"/>
<accession>A0A1U7CV40</accession>
<dbReference type="Gene3D" id="3.30.360.10">
    <property type="entry name" value="Dihydrodipicolinate Reductase, domain 2"/>
    <property type="match status" value="1"/>
</dbReference>
<dbReference type="SUPFAM" id="SSF55347">
    <property type="entry name" value="Glyceraldehyde-3-phosphate dehydrogenase-like, C-terminal domain"/>
    <property type="match status" value="1"/>
</dbReference>
<dbReference type="EMBL" id="CP019082">
    <property type="protein sequence ID" value="APW62766.1"/>
    <property type="molecule type" value="Genomic_DNA"/>
</dbReference>
<dbReference type="InterPro" id="IPR000683">
    <property type="entry name" value="Gfo/Idh/MocA-like_OxRdtase_N"/>
</dbReference>
<dbReference type="InterPro" id="IPR006311">
    <property type="entry name" value="TAT_signal"/>
</dbReference>
<gene>
    <name evidence="3" type="ORF">BSF38_04319</name>
</gene>
<evidence type="ECO:0000259" key="1">
    <source>
        <dbReference type="Pfam" id="PF01408"/>
    </source>
</evidence>
<dbReference type="GO" id="GO:0000166">
    <property type="term" value="F:nucleotide binding"/>
    <property type="evidence" value="ECO:0007669"/>
    <property type="project" value="InterPro"/>
</dbReference>
<dbReference type="RefSeq" id="WP_076349102.1">
    <property type="nucleotide sequence ID" value="NZ_CP019082.1"/>
</dbReference>